<reference evidence="1 2" key="1">
    <citation type="submission" date="2018-11" db="EMBL/GenBank/DDBJ databases">
        <authorList>
            <person name="Mardanov A.V."/>
            <person name="Ravin N.V."/>
            <person name="Dedysh S.N."/>
        </authorList>
    </citation>
    <scope>NUCLEOTIDE SEQUENCE [LARGE SCALE GENOMIC DNA]</scope>
    <source>
        <strain evidence="1 2">AF10</strain>
    </source>
</reference>
<accession>A0A4Q0SXJ0</accession>
<dbReference type="EMBL" id="RDSM01000007">
    <property type="protein sequence ID" value="RXH53891.1"/>
    <property type="molecule type" value="Genomic_DNA"/>
</dbReference>
<organism evidence="1 2">
    <name type="scientific">Granulicella sibirica</name>
    <dbReference type="NCBI Taxonomy" id="2479048"/>
    <lineage>
        <taxon>Bacteria</taxon>
        <taxon>Pseudomonadati</taxon>
        <taxon>Acidobacteriota</taxon>
        <taxon>Terriglobia</taxon>
        <taxon>Terriglobales</taxon>
        <taxon>Acidobacteriaceae</taxon>
        <taxon>Granulicella</taxon>
    </lineage>
</organism>
<evidence type="ECO:0000313" key="1">
    <source>
        <dbReference type="EMBL" id="RXH53891.1"/>
    </source>
</evidence>
<keyword evidence="2" id="KW-1185">Reference proteome</keyword>
<evidence type="ECO:0000313" key="2">
    <source>
        <dbReference type="Proteomes" id="UP000289437"/>
    </source>
</evidence>
<proteinExistence type="predicted"/>
<name>A0A4Q0SXJ0_9BACT</name>
<gene>
    <name evidence="1" type="ORF">GRAN_5229</name>
</gene>
<protein>
    <submittedName>
        <fullName evidence="1">Uncharacterized protein</fullName>
    </submittedName>
</protein>
<reference evidence="2" key="2">
    <citation type="submission" date="2019-02" db="EMBL/GenBank/DDBJ databases">
        <title>Granulicella sibirica sp. nov., a psychrotolerant acidobacterium isolated from an organic soil layer in forested tundra, West Siberia.</title>
        <authorList>
            <person name="Oshkin I.Y."/>
            <person name="Kulichevskaya I.S."/>
            <person name="Rijpstra W.I.C."/>
            <person name="Sinninghe Damste J.S."/>
            <person name="Rakitin A.L."/>
            <person name="Ravin N.V."/>
            <person name="Dedysh S.N."/>
        </authorList>
    </citation>
    <scope>NUCLEOTIDE SEQUENCE [LARGE SCALE GENOMIC DNA]</scope>
    <source>
        <strain evidence="2">AF10</strain>
    </source>
</reference>
<sequence>MLYRECALYRDLYENNDDLQSEGDPANIVDANTGIIAQHQ</sequence>
<dbReference type="Proteomes" id="UP000289437">
    <property type="component" value="Unassembled WGS sequence"/>
</dbReference>
<dbReference type="AlphaFoldDB" id="A0A4Q0SXJ0"/>
<comment type="caution">
    <text evidence="1">The sequence shown here is derived from an EMBL/GenBank/DDBJ whole genome shotgun (WGS) entry which is preliminary data.</text>
</comment>